<feature type="region of interest" description="Disordered" evidence="1">
    <location>
        <begin position="508"/>
        <end position="536"/>
    </location>
</feature>
<feature type="compositionally biased region" description="Basic and acidic residues" evidence="1">
    <location>
        <begin position="1159"/>
        <end position="1181"/>
    </location>
</feature>
<feature type="compositionally biased region" description="Polar residues" evidence="1">
    <location>
        <begin position="83"/>
        <end position="92"/>
    </location>
</feature>
<feature type="compositionally biased region" description="Basic and acidic residues" evidence="1">
    <location>
        <begin position="879"/>
        <end position="905"/>
    </location>
</feature>
<organism evidence="3 4">
    <name type="scientific">Kockovaella imperatae</name>
    <dbReference type="NCBI Taxonomy" id="4999"/>
    <lineage>
        <taxon>Eukaryota</taxon>
        <taxon>Fungi</taxon>
        <taxon>Dikarya</taxon>
        <taxon>Basidiomycota</taxon>
        <taxon>Agaricomycotina</taxon>
        <taxon>Tremellomycetes</taxon>
        <taxon>Tremellales</taxon>
        <taxon>Cuniculitremaceae</taxon>
        <taxon>Kockovaella</taxon>
    </lineage>
</organism>
<feature type="compositionally biased region" description="Basic and acidic residues" evidence="1">
    <location>
        <begin position="1004"/>
        <end position="1017"/>
    </location>
</feature>
<dbReference type="SUPFAM" id="SSF48350">
    <property type="entry name" value="GTPase activation domain, GAP"/>
    <property type="match status" value="1"/>
</dbReference>
<dbReference type="Pfam" id="PF08101">
    <property type="entry name" value="Msb1-Mug8_dom"/>
    <property type="match status" value="1"/>
</dbReference>
<feature type="region of interest" description="Disordered" evidence="1">
    <location>
        <begin position="953"/>
        <end position="1249"/>
    </location>
</feature>
<dbReference type="EMBL" id="NBSH01000005">
    <property type="protein sequence ID" value="ORX38018.1"/>
    <property type="molecule type" value="Genomic_DNA"/>
</dbReference>
<proteinExistence type="predicted"/>
<sequence length="1249" mass="137426">MPTLFGRSASHPWRDKSSSSSNHSQTMPVKWRDTPHSTEGVVDSARAPLKPLGGRIHGLGIQSPSSSSTSSGNGPAQGYMSFDQAQRSSIGSGTDEFGAMQGSGGAVAKTLPSTTTAPLTPPASPKALLDQRYTFLPTRVSSMSHSVSLDSFLYSAEDVVGIRPYGFLGGVGSKVVVGLEDVSKVIHDVGRELGRRGVTTPMLFSNQALDLNPTRTRALIQGYIESISSSSSRKVDAWSQDLQFARDYELAWLFRWALSRITRIREGSREICHGVLDWDAYEEWRGRERASSYPLDAFPYLSAIVPAPVFHQILTPLFSLLSKFAAYSHISGLTPHTLSSLFAPLLFDIPSSSPCMSAHTMFVRAASATEHLLLAYVRSSSKQGGLGLTDLPSRLKDWVAGYPSMVASDGDLARANPRKGARVVRCERASRTVRSYSKDLVLQTESWAGDVVGSWDAWDRVILRGRRGESGRPKFTSAWRRRMAIKEMLPLSASTSTSSADLARKMSYGRAQKPGVSPPQNRRERRAEGESEDEARWASLAGKEWSMFEEGGFDSPLRSREELRTKLQFDLTESAKQGISERRRTMDWSEFASDSGGFQRTDPLLDASLTFSAPLSESITDWPKERDELHKRLQKSQKEAVPFNYDTTPRVGASVSQDPGSRADGKGRVYLEEAFLDCWADWMMGGGWADREELTFKEANWVLIEYKARPSRNEDCNGADPLADPRSSELCFLFEERVPTDYQVAIADPKQKKTFGLFGTKKKRTGGSGATSRSPRAASQWENTDFDRMLIHRDRTKKLTLSSKAEAPHTAIWHITPDVNIKSVLPRSPAGASVSPTKRDMSRSRTRSSGKPSDPVEEAKVNEGKASFFSNIKNRDRSLKASKMDEAMRDKYKRDPERQRAKEVDFEIQSASGLSSPDDAKEVVIKPSKGVSGRVRDPDDDKWMDILIANGARRMDRQDAPPPIAKHLKTSQIGGLPVSPHPPRQYSPHPQALPADFDPYAAHRSFDDASCDEDHRNGAGRGYGGLSDQAALYASHSPETSGSTDAHEHDPMTPEEGADLARFPSWKRKPVPPLMETLESAEADGPPVVPPKSNDLSDLTPPRVSTASADQNPVQILSPSPTRPRDRDTIHRIVDGYSRASTASSDFEPASSLEYGDSPSRREYDYGHEGGESQADEHDLPPHAAASRFQAYDPDRLTPPDVTAAGIANDEMKPPGVIFDLTPGREPSPARYKHGEPLAFVGEEDEEAA</sequence>
<dbReference type="PANTHER" id="PTHR28093">
    <property type="entry name" value="MORPHOGENESIS-RELATED PROTEIN MSB1"/>
    <property type="match status" value="1"/>
</dbReference>
<protein>
    <recommendedName>
        <fullName evidence="2">Meiotically up-regulated protein Msb1/Mug8 domain-containing protein</fullName>
    </recommendedName>
</protein>
<dbReference type="InterPro" id="IPR037508">
    <property type="entry name" value="Msb1/Mug8"/>
</dbReference>
<reference evidence="3 4" key="1">
    <citation type="submission" date="2017-03" db="EMBL/GenBank/DDBJ databases">
        <title>Widespread Adenine N6-methylation of Active Genes in Fungi.</title>
        <authorList>
            <consortium name="DOE Joint Genome Institute"/>
            <person name="Mondo S.J."/>
            <person name="Dannebaum R.O."/>
            <person name="Kuo R.C."/>
            <person name="Louie K.B."/>
            <person name="Bewick A.J."/>
            <person name="Labutti K."/>
            <person name="Haridas S."/>
            <person name="Kuo A."/>
            <person name="Salamov A."/>
            <person name="Ahrendt S.R."/>
            <person name="Lau R."/>
            <person name="Bowen B.P."/>
            <person name="Lipzen A."/>
            <person name="Sullivan W."/>
            <person name="Andreopoulos W.B."/>
            <person name="Clum A."/>
            <person name="Lindquist E."/>
            <person name="Daum C."/>
            <person name="Northen T.R."/>
            <person name="Ramamoorthy G."/>
            <person name="Schmitz R.J."/>
            <person name="Gryganskyi A."/>
            <person name="Culley D."/>
            <person name="Magnuson J."/>
            <person name="James T.Y."/>
            <person name="O'Malley M.A."/>
            <person name="Stajich J.E."/>
            <person name="Spatafora J.W."/>
            <person name="Visel A."/>
            <person name="Grigoriev I.V."/>
        </authorList>
    </citation>
    <scope>NUCLEOTIDE SEQUENCE [LARGE SCALE GENOMIC DNA]</scope>
    <source>
        <strain evidence="3 4">NRRL Y-17943</strain>
    </source>
</reference>
<dbReference type="InterPro" id="IPR012965">
    <property type="entry name" value="Msb1/Mug8_dom"/>
</dbReference>
<name>A0A1Y1UIY1_9TREE</name>
<dbReference type="GeneID" id="33555919"/>
<comment type="caution">
    <text evidence="3">The sequence shown here is derived from an EMBL/GenBank/DDBJ whole genome shotgun (WGS) entry which is preliminary data.</text>
</comment>
<feature type="compositionally biased region" description="Low complexity" evidence="1">
    <location>
        <begin position="108"/>
        <end position="118"/>
    </location>
</feature>
<dbReference type="PANTHER" id="PTHR28093:SF1">
    <property type="entry name" value="MORPHOGENESIS-RELATED PROTEIN MSB1"/>
    <property type="match status" value="1"/>
</dbReference>
<dbReference type="InParanoid" id="A0A1Y1UIY1"/>
<evidence type="ECO:0000313" key="4">
    <source>
        <dbReference type="Proteomes" id="UP000193218"/>
    </source>
</evidence>
<feature type="domain" description="Meiotically up-regulated protein Msb1/Mug8" evidence="2">
    <location>
        <begin position="180"/>
        <end position="400"/>
    </location>
</feature>
<dbReference type="STRING" id="4999.A0A1Y1UIY1"/>
<feature type="region of interest" description="Disordered" evidence="1">
    <location>
        <begin position="823"/>
        <end position="862"/>
    </location>
</feature>
<keyword evidence="4" id="KW-1185">Reference proteome</keyword>
<gene>
    <name evidence="3" type="ORF">BD324DRAFT_608403</name>
</gene>
<accession>A0A1Y1UIY1</accession>
<evidence type="ECO:0000256" key="1">
    <source>
        <dbReference type="SAM" id="MobiDB-lite"/>
    </source>
</evidence>
<dbReference type="RefSeq" id="XP_021872005.1">
    <property type="nucleotide sequence ID" value="XM_022014111.1"/>
</dbReference>
<dbReference type="Proteomes" id="UP000193218">
    <property type="component" value="Unassembled WGS sequence"/>
</dbReference>
<dbReference type="InterPro" id="IPR008936">
    <property type="entry name" value="Rho_GTPase_activation_prot"/>
</dbReference>
<dbReference type="AlphaFoldDB" id="A0A1Y1UIY1"/>
<feature type="compositionally biased region" description="Basic and acidic residues" evidence="1">
    <location>
        <begin position="1123"/>
        <end position="1134"/>
    </location>
</feature>
<feature type="compositionally biased region" description="Polar residues" evidence="1">
    <location>
        <begin position="18"/>
        <end position="27"/>
    </location>
</feature>
<feature type="region of interest" description="Disordered" evidence="1">
    <location>
        <begin position="1"/>
        <end position="124"/>
    </location>
</feature>
<feature type="region of interest" description="Disordered" evidence="1">
    <location>
        <begin position="757"/>
        <end position="779"/>
    </location>
</feature>
<evidence type="ECO:0000313" key="3">
    <source>
        <dbReference type="EMBL" id="ORX38018.1"/>
    </source>
</evidence>
<feature type="compositionally biased region" description="Polar residues" evidence="1">
    <location>
        <begin position="1103"/>
        <end position="1120"/>
    </location>
</feature>
<dbReference type="OrthoDB" id="3362494at2759"/>
<feature type="region of interest" description="Disordered" evidence="1">
    <location>
        <begin position="879"/>
        <end position="939"/>
    </location>
</feature>
<evidence type="ECO:0000259" key="2">
    <source>
        <dbReference type="Pfam" id="PF08101"/>
    </source>
</evidence>